<dbReference type="STRING" id="65357.A0A024GLP6"/>
<dbReference type="OrthoDB" id="2498029at2759"/>
<dbReference type="InterPro" id="IPR051044">
    <property type="entry name" value="MAG_DAG_Lipase"/>
</dbReference>
<dbReference type="PANTHER" id="PTHR11614">
    <property type="entry name" value="PHOSPHOLIPASE-RELATED"/>
    <property type="match status" value="1"/>
</dbReference>
<dbReference type="AlphaFoldDB" id="A0A024GLP6"/>
<keyword evidence="3" id="KW-1185">Reference proteome</keyword>
<dbReference type="SUPFAM" id="SSF53474">
    <property type="entry name" value="alpha/beta-Hydrolases"/>
    <property type="match status" value="1"/>
</dbReference>
<comment type="caution">
    <text evidence="2">The sequence shown here is derived from an EMBL/GenBank/DDBJ whole genome shotgun (WGS) entry which is preliminary data.</text>
</comment>
<dbReference type="FunCoup" id="A0A024GLP6">
    <property type="interactions" value="1"/>
</dbReference>
<evidence type="ECO:0000313" key="2">
    <source>
        <dbReference type="EMBL" id="CCI47705.1"/>
    </source>
</evidence>
<sequence length="297" mass="33185">MTFYKRVTAQDLPESLHYKEGTITNSRNQSLFYRTVFPEQSTIRAIIVFVHGVGDHSGRYFRLFERVSACGFAVAAYDMIGHGQSADDEPGIRAHARVFNYFVDDTNFFIHTLKRDILPSYGLNESKLPLIYMGISYGTLVGLHTILSGVHTFHAAVLVAPAVCVEWTPALRVQAAFASILSILIPRKRIVSAVPHECLSRNKSLIEDFNKDPLMMMKKLTTRMGEQSLSAMLRLKKDKRIEDAQSTLGQLPLLSVIGSDDLVVSVPSTEAFHKRLGDKNKELKVFDAGVQPISENN</sequence>
<feature type="domain" description="Serine aminopeptidase S33" evidence="1">
    <location>
        <begin position="43"/>
        <end position="288"/>
    </location>
</feature>
<name>A0A024GLP6_9STRA</name>
<dbReference type="InterPro" id="IPR022742">
    <property type="entry name" value="Hydrolase_4"/>
</dbReference>
<dbReference type="Proteomes" id="UP000053237">
    <property type="component" value="Unassembled WGS sequence"/>
</dbReference>
<evidence type="ECO:0000259" key="1">
    <source>
        <dbReference type="Pfam" id="PF12146"/>
    </source>
</evidence>
<dbReference type="InterPro" id="IPR029058">
    <property type="entry name" value="AB_hydrolase_fold"/>
</dbReference>
<dbReference type="Gene3D" id="3.40.50.1820">
    <property type="entry name" value="alpha/beta hydrolase"/>
    <property type="match status" value="1"/>
</dbReference>
<protein>
    <recommendedName>
        <fullName evidence="1">Serine aminopeptidase S33 domain-containing protein</fullName>
    </recommendedName>
</protein>
<reference evidence="2 3" key="1">
    <citation type="submission" date="2012-05" db="EMBL/GenBank/DDBJ databases">
        <title>Recombination and specialization in a pathogen metapopulation.</title>
        <authorList>
            <person name="Gardiner A."/>
            <person name="Kemen E."/>
            <person name="Schultz-Larsen T."/>
            <person name="MacLean D."/>
            <person name="Van Oosterhout C."/>
            <person name="Jones J.D.G."/>
        </authorList>
    </citation>
    <scope>NUCLEOTIDE SEQUENCE [LARGE SCALE GENOMIC DNA]</scope>
    <source>
        <strain evidence="2 3">Ac Nc2</strain>
    </source>
</reference>
<evidence type="ECO:0000313" key="3">
    <source>
        <dbReference type="Proteomes" id="UP000053237"/>
    </source>
</evidence>
<gene>
    <name evidence="2" type="ORF">BN9_087210</name>
</gene>
<dbReference type="Pfam" id="PF12146">
    <property type="entry name" value="Hydrolase_4"/>
    <property type="match status" value="1"/>
</dbReference>
<organism evidence="2 3">
    <name type="scientific">Albugo candida</name>
    <dbReference type="NCBI Taxonomy" id="65357"/>
    <lineage>
        <taxon>Eukaryota</taxon>
        <taxon>Sar</taxon>
        <taxon>Stramenopiles</taxon>
        <taxon>Oomycota</taxon>
        <taxon>Peronosporomycetes</taxon>
        <taxon>Albuginales</taxon>
        <taxon>Albuginaceae</taxon>
        <taxon>Albugo</taxon>
    </lineage>
</organism>
<proteinExistence type="predicted"/>
<dbReference type="EMBL" id="CAIX01000182">
    <property type="protein sequence ID" value="CCI47705.1"/>
    <property type="molecule type" value="Genomic_DNA"/>
</dbReference>
<accession>A0A024GLP6</accession>
<dbReference type="InParanoid" id="A0A024GLP6"/>